<dbReference type="AlphaFoldDB" id="A0A1F5VQY7"/>
<name>A0A1F5VQY7_9BACT</name>
<feature type="transmembrane region" description="Helical" evidence="1">
    <location>
        <begin position="561"/>
        <end position="585"/>
    </location>
</feature>
<feature type="transmembrane region" description="Helical" evidence="1">
    <location>
        <begin position="597"/>
        <end position="617"/>
    </location>
</feature>
<evidence type="ECO:0000313" key="3">
    <source>
        <dbReference type="Proteomes" id="UP000178943"/>
    </source>
</evidence>
<proteinExistence type="predicted"/>
<keyword evidence="1" id="KW-0812">Transmembrane</keyword>
<dbReference type="EMBL" id="MFGW01000109">
    <property type="protein sequence ID" value="OGF65710.1"/>
    <property type="molecule type" value="Genomic_DNA"/>
</dbReference>
<gene>
    <name evidence="2" type="ORF">A2Y62_10380</name>
</gene>
<evidence type="ECO:0000313" key="2">
    <source>
        <dbReference type="EMBL" id="OGF65710.1"/>
    </source>
</evidence>
<feature type="transmembrane region" description="Helical" evidence="1">
    <location>
        <begin position="525"/>
        <end position="549"/>
    </location>
</feature>
<reference evidence="2 3" key="1">
    <citation type="journal article" date="2016" name="Nat. Commun.">
        <title>Thousands of microbial genomes shed light on interconnected biogeochemical processes in an aquifer system.</title>
        <authorList>
            <person name="Anantharaman K."/>
            <person name="Brown C.T."/>
            <person name="Hug L.A."/>
            <person name="Sharon I."/>
            <person name="Castelle C.J."/>
            <person name="Probst A.J."/>
            <person name="Thomas B.C."/>
            <person name="Singh A."/>
            <person name="Wilkins M.J."/>
            <person name="Karaoz U."/>
            <person name="Brodie E.L."/>
            <person name="Williams K.H."/>
            <person name="Hubbard S.S."/>
            <person name="Banfield J.F."/>
        </authorList>
    </citation>
    <scope>NUCLEOTIDE SEQUENCE [LARGE SCALE GENOMIC DNA]</scope>
</reference>
<accession>A0A1F5VQY7</accession>
<comment type="caution">
    <text evidence="2">The sequence shown here is derived from an EMBL/GenBank/DDBJ whole genome shotgun (WGS) entry which is preliminary data.</text>
</comment>
<keyword evidence="1" id="KW-1133">Transmembrane helix</keyword>
<dbReference type="Proteomes" id="UP000178943">
    <property type="component" value="Unassembled WGS sequence"/>
</dbReference>
<evidence type="ECO:0000256" key="1">
    <source>
        <dbReference type="SAM" id="Phobius"/>
    </source>
</evidence>
<protein>
    <submittedName>
        <fullName evidence="2">Uncharacterized protein</fullName>
    </submittedName>
</protein>
<keyword evidence="1" id="KW-0472">Membrane</keyword>
<sequence>MQSKRSGHLDRKIDLSGKDKAMQLRAVHFVLLALSLGLIVVLASEAPQDLRNAIQQLRDIDTWHSQHGDLQSFADTQIKNKLNESGQLRLLNMNPILFPGSNILRLRCIEPRKPKQPKEILIHVKYRPPNWFFSDSKDINSIEQTDESDFSEKMKPDPYQIPKFNQPGFQWWSAFSLKNFISLWNGYNDIFDIEIAIQLEPMAFSETYVQSIEKLFQSPQILYSIESESMAFEETFQYRTRDILNAKTRVLWAIESVENDKITSFDFVTEAKLFKLRPEQKTKLNPQITWAYIAYDLRPKELPLKDDLLGGFTVFYLPVRTEEIYSAIDGQKVLMGERFLNKWRRGSFQHSFPELSKIASNFQDLSIRQLESMLDDRIERSGEPLSVFGIRLPPEETTRWGIFILVAVQLYFYIHLVAFERHIKDKHDDPSWEVAWIGLYSLTASRVLSFISACLIPFVVASFSGVYLMRSEKWEWSMIAAVSVLGSFLCSTLTCKSWLGIWGYSFLPYKSLSTGVAKKIKSKNIPILILIGIGVLGLEIVLFLCGAILRAGVLSTELNAYFAVLLIAVMPLLFSIACISAFILGRFLSFLTNKYKAAFCALISVAIVAITTSTQIWTLTGYNTSVLFPGQYVAGSIAVVLASLLGVYSNRRADGQ</sequence>
<feature type="transmembrane region" description="Helical" evidence="1">
    <location>
        <begin position="476"/>
        <end position="504"/>
    </location>
</feature>
<organism evidence="2 3">
    <name type="scientific">Candidatus Fischerbacteria bacterium RBG_13_37_8</name>
    <dbReference type="NCBI Taxonomy" id="1817863"/>
    <lineage>
        <taxon>Bacteria</taxon>
        <taxon>Candidatus Fischeribacteriota</taxon>
    </lineage>
</organism>
<feature type="transmembrane region" description="Helical" evidence="1">
    <location>
        <begin position="629"/>
        <end position="648"/>
    </location>
</feature>
<feature type="transmembrane region" description="Helical" evidence="1">
    <location>
        <begin position="400"/>
        <end position="419"/>
    </location>
</feature>
<feature type="transmembrane region" description="Helical" evidence="1">
    <location>
        <begin position="447"/>
        <end position="470"/>
    </location>
</feature>